<dbReference type="InterPro" id="IPR004769">
    <property type="entry name" value="Pur_lyase"/>
</dbReference>
<evidence type="ECO:0000313" key="15">
    <source>
        <dbReference type="Proteomes" id="UP001530315"/>
    </source>
</evidence>
<comment type="catalytic activity">
    <reaction evidence="1 12">
        <text>(2S)-2-[5-amino-1-(5-phospho-beta-D-ribosyl)imidazole-4-carboxamido]succinate = 5-amino-1-(5-phospho-beta-D-ribosyl)imidazole-4-carboxamide + fumarate</text>
        <dbReference type="Rhea" id="RHEA:23920"/>
        <dbReference type="ChEBI" id="CHEBI:29806"/>
        <dbReference type="ChEBI" id="CHEBI:58443"/>
        <dbReference type="ChEBI" id="CHEBI:58475"/>
        <dbReference type="EC" id="4.3.2.2"/>
    </reaction>
</comment>
<dbReference type="PRINTS" id="PR00149">
    <property type="entry name" value="FUMRATELYASE"/>
</dbReference>
<dbReference type="Pfam" id="PF00206">
    <property type="entry name" value="Lyase_1"/>
    <property type="match status" value="1"/>
</dbReference>
<gene>
    <name evidence="14" type="ORF">ACHAW5_010860</name>
</gene>
<dbReference type="CDD" id="cd03302">
    <property type="entry name" value="Adenylsuccinate_lyase_2"/>
    <property type="match status" value="1"/>
</dbReference>
<evidence type="ECO:0000256" key="1">
    <source>
        <dbReference type="ARBA" id="ARBA00000598"/>
    </source>
</evidence>
<sequence>MSSAPPSSSIFDDVDVSTFPTSNASLSDHARYEHPLVQRYATREMSAILSPAMKFTTWRKLWLALASSQRELGIDISEEQLNQMKDTLYDVDFDRADAYERRFRHDVMGHVHAYGDVAPLAMPILHLGATSCYVGDNADIIVMREALTLIRTKLVKTLDALSKFADRYKDVPTLGFTHYQPAQLTTIGKRSTLWMHDLLLDYVRVCREIDDLAMRGAKGTTGTQASFLELFDGDHGRVKRLDEMVCEKMGFVDAMSGRAKCVAVCGQTYTRKVDYFVLSALSGIAQSAYKMCGDVRLLANLKEVEEPFEDDQVGSSAMPYKRNPMRSERVCSLSRYVMSLPATAAHTHANQWFERTLDDSAIRRIVIPESFLAVDVILNLLMNIGDGMVVWEKVVERHVMEELPFMATEVILMECVKAGGDRQELHEAIRVHSMAAGAVVKGQGKSNDLLERIAADPLFGAVHDRLHALIDPRLFVGRAKEQTREFLEEEIMPILEKEKEALGKAIVDGVNV</sequence>
<comment type="subunit">
    <text evidence="5">Homotetramer. Residues from neighboring subunits contribute catalytic and substrate-binding residues to each active site.</text>
</comment>
<dbReference type="InterPro" id="IPR019468">
    <property type="entry name" value="AdenyloSucc_lyase_C"/>
</dbReference>
<evidence type="ECO:0000256" key="7">
    <source>
        <dbReference type="ARBA" id="ARBA00017058"/>
    </source>
</evidence>
<dbReference type="Gene3D" id="1.10.275.60">
    <property type="match status" value="1"/>
</dbReference>
<feature type="domain" description="Adenylosuccinate lyase C-terminal" evidence="13">
    <location>
        <begin position="403"/>
        <end position="487"/>
    </location>
</feature>
<dbReference type="AlphaFoldDB" id="A0ABD3MMG3"/>
<evidence type="ECO:0000256" key="8">
    <source>
        <dbReference type="ARBA" id="ARBA00022755"/>
    </source>
</evidence>
<reference evidence="14 15" key="1">
    <citation type="submission" date="2024-10" db="EMBL/GenBank/DDBJ databases">
        <title>Updated reference genomes for cyclostephanoid diatoms.</title>
        <authorList>
            <person name="Roberts W.R."/>
            <person name="Alverson A.J."/>
        </authorList>
    </citation>
    <scope>NUCLEOTIDE SEQUENCE [LARGE SCALE GENOMIC DNA]</scope>
    <source>
        <strain evidence="14 15">AJA276-08</strain>
    </source>
</reference>
<comment type="similarity">
    <text evidence="4 12">Belongs to the lyase 1 family. Adenylosuccinate lyase subfamily.</text>
</comment>
<evidence type="ECO:0000256" key="4">
    <source>
        <dbReference type="ARBA" id="ARBA00008273"/>
    </source>
</evidence>
<comment type="caution">
    <text evidence="14">The sequence shown here is derived from an EMBL/GenBank/DDBJ whole genome shotgun (WGS) entry which is preliminary data.</text>
</comment>
<proteinExistence type="inferred from homology"/>
<dbReference type="GO" id="GO:0009152">
    <property type="term" value="P:purine ribonucleotide biosynthetic process"/>
    <property type="evidence" value="ECO:0007669"/>
    <property type="project" value="UniProtKB-ARBA"/>
</dbReference>
<evidence type="ECO:0000256" key="2">
    <source>
        <dbReference type="ARBA" id="ARBA00004706"/>
    </source>
</evidence>
<dbReference type="GO" id="GO:0016829">
    <property type="term" value="F:lyase activity"/>
    <property type="evidence" value="ECO:0007669"/>
    <property type="project" value="UniProtKB-KW"/>
</dbReference>
<organism evidence="14 15">
    <name type="scientific">Stephanodiscus triporus</name>
    <dbReference type="NCBI Taxonomy" id="2934178"/>
    <lineage>
        <taxon>Eukaryota</taxon>
        <taxon>Sar</taxon>
        <taxon>Stramenopiles</taxon>
        <taxon>Ochrophyta</taxon>
        <taxon>Bacillariophyta</taxon>
        <taxon>Coscinodiscophyceae</taxon>
        <taxon>Thalassiosirophycidae</taxon>
        <taxon>Stephanodiscales</taxon>
        <taxon>Stephanodiscaceae</taxon>
        <taxon>Stephanodiscus</taxon>
    </lineage>
</organism>
<evidence type="ECO:0000256" key="10">
    <source>
        <dbReference type="ARBA" id="ARBA00030717"/>
    </source>
</evidence>
<dbReference type="PROSITE" id="PS00163">
    <property type="entry name" value="FUMARATE_LYASES"/>
    <property type="match status" value="1"/>
</dbReference>
<dbReference type="InterPro" id="IPR022761">
    <property type="entry name" value="Fumarate_lyase_N"/>
</dbReference>
<evidence type="ECO:0000256" key="12">
    <source>
        <dbReference type="RuleBase" id="RU361172"/>
    </source>
</evidence>
<dbReference type="Gene3D" id="1.20.200.10">
    <property type="entry name" value="Fumarase/aspartase (Central domain)"/>
    <property type="match status" value="1"/>
</dbReference>
<dbReference type="InterPro" id="IPR000362">
    <property type="entry name" value="Fumarate_lyase_fam"/>
</dbReference>
<dbReference type="FunFam" id="1.10.40.30:FF:000005">
    <property type="entry name" value="Adenylosuccinate lyase"/>
    <property type="match status" value="1"/>
</dbReference>
<dbReference type="EC" id="4.3.2.2" evidence="6 12"/>
<dbReference type="Pfam" id="PF10397">
    <property type="entry name" value="ADSL_C"/>
    <property type="match status" value="1"/>
</dbReference>
<evidence type="ECO:0000256" key="9">
    <source>
        <dbReference type="ARBA" id="ARBA00023239"/>
    </source>
</evidence>
<keyword evidence="15" id="KW-1185">Reference proteome</keyword>
<comment type="pathway">
    <text evidence="3 12">Purine metabolism; AMP biosynthesis via de novo pathway; AMP from IMP: step 2/2.</text>
</comment>
<keyword evidence="9 12" id="KW-0456">Lyase</keyword>
<dbReference type="NCBIfam" id="TIGR00928">
    <property type="entry name" value="purB"/>
    <property type="match status" value="1"/>
</dbReference>
<dbReference type="InterPro" id="IPR008948">
    <property type="entry name" value="L-Aspartase-like"/>
</dbReference>
<dbReference type="SMART" id="SM00998">
    <property type="entry name" value="ADSL_C"/>
    <property type="match status" value="1"/>
</dbReference>
<name>A0ABD3MMG3_9STRA</name>
<dbReference type="Proteomes" id="UP001530315">
    <property type="component" value="Unassembled WGS sequence"/>
</dbReference>
<dbReference type="PANTHER" id="PTHR43172">
    <property type="entry name" value="ADENYLOSUCCINATE LYASE"/>
    <property type="match status" value="1"/>
</dbReference>
<accession>A0ABD3MMG3</accession>
<keyword evidence="8 12" id="KW-0658">Purine biosynthesis</keyword>
<dbReference type="EMBL" id="JALLAZ020001756">
    <property type="protein sequence ID" value="KAL3765241.1"/>
    <property type="molecule type" value="Genomic_DNA"/>
</dbReference>
<dbReference type="GO" id="GO:0009168">
    <property type="term" value="P:purine ribonucleoside monophosphate biosynthetic process"/>
    <property type="evidence" value="ECO:0007669"/>
    <property type="project" value="UniProtKB-ARBA"/>
</dbReference>
<evidence type="ECO:0000259" key="13">
    <source>
        <dbReference type="SMART" id="SM00998"/>
    </source>
</evidence>
<evidence type="ECO:0000256" key="3">
    <source>
        <dbReference type="ARBA" id="ARBA00004734"/>
    </source>
</evidence>
<comment type="pathway">
    <text evidence="2 12">Purine metabolism; IMP biosynthesis via de novo pathway; 5-amino-1-(5-phospho-D-ribosyl)imidazole-4-carboxamide from 5-amino-1-(5-phospho-D-ribosyl)imidazole-4-carboxylate: step 2/2.</text>
</comment>
<dbReference type="Gene3D" id="1.10.40.30">
    <property type="entry name" value="Fumarase/aspartase (C-terminal domain)"/>
    <property type="match status" value="1"/>
</dbReference>
<evidence type="ECO:0000256" key="6">
    <source>
        <dbReference type="ARBA" id="ARBA00012339"/>
    </source>
</evidence>
<dbReference type="SUPFAM" id="SSF48557">
    <property type="entry name" value="L-aspartase-like"/>
    <property type="match status" value="1"/>
</dbReference>
<evidence type="ECO:0000256" key="5">
    <source>
        <dbReference type="ARBA" id="ARBA00011668"/>
    </source>
</evidence>
<protein>
    <recommendedName>
        <fullName evidence="7 12">Adenylosuccinate lyase</fullName>
        <shortName evidence="12">ASL</shortName>
        <ecNumber evidence="6 12">4.3.2.2</ecNumber>
    </recommendedName>
    <alternativeName>
        <fullName evidence="10 12">Adenylosuccinase</fullName>
    </alternativeName>
</protein>
<dbReference type="InterPro" id="IPR020557">
    <property type="entry name" value="Fumarate_lyase_CS"/>
</dbReference>
<evidence type="ECO:0000256" key="11">
    <source>
        <dbReference type="ARBA" id="ARBA00047513"/>
    </source>
</evidence>
<dbReference type="PANTHER" id="PTHR43172:SF1">
    <property type="entry name" value="ADENYLOSUCCINATE LYASE"/>
    <property type="match status" value="1"/>
</dbReference>
<comment type="catalytic activity">
    <reaction evidence="11 12">
        <text>N(6)-(1,2-dicarboxyethyl)-AMP = fumarate + AMP</text>
        <dbReference type="Rhea" id="RHEA:16853"/>
        <dbReference type="ChEBI" id="CHEBI:29806"/>
        <dbReference type="ChEBI" id="CHEBI:57567"/>
        <dbReference type="ChEBI" id="CHEBI:456215"/>
        <dbReference type="EC" id="4.3.2.2"/>
    </reaction>
</comment>
<evidence type="ECO:0000313" key="14">
    <source>
        <dbReference type="EMBL" id="KAL3765241.1"/>
    </source>
</evidence>